<protein>
    <submittedName>
        <fullName evidence="1">Uncharacterized protein</fullName>
    </submittedName>
</protein>
<dbReference type="Proteomes" id="UP000189970">
    <property type="component" value="Unassembled WGS sequence"/>
</dbReference>
<accession>A0A1V4DJI8</accession>
<evidence type="ECO:0000313" key="2">
    <source>
        <dbReference type="Proteomes" id="UP000189970"/>
    </source>
</evidence>
<dbReference type="EMBL" id="MVAB01000001">
    <property type="protein sequence ID" value="OPF88757.1"/>
    <property type="molecule type" value="Genomic_DNA"/>
</dbReference>
<dbReference type="RefSeq" id="WP_079348314.1">
    <property type="nucleotide sequence ID" value="NZ_MVAB01000001.1"/>
</dbReference>
<dbReference type="AlphaFoldDB" id="A0A1V4DJI8"/>
<name>A0A1V4DJI8_9ENTE</name>
<evidence type="ECO:0000313" key="1">
    <source>
        <dbReference type="EMBL" id="OPF88757.1"/>
    </source>
</evidence>
<reference evidence="1 2" key="1">
    <citation type="submission" date="2017-02" db="EMBL/GenBank/DDBJ databases">
        <title>Vagococcus cremeus sp. nov., isolated from the small intestine of a marten, Martes flavigula.</title>
        <authorList>
            <person name="Tak E.J."/>
            <person name="Bae J.-W."/>
        </authorList>
    </citation>
    <scope>NUCLEOTIDE SEQUENCE [LARGE SCALE GENOMIC DNA]</scope>
    <source>
        <strain evidence="1 2">D7T301</strain>
    </source>
</reference>
<proteinExistence type="predicted"/>
<gene>
    <name evidence="1" type="ORF">BW731_11560</name>
</gene>
<organism evidence="1 2">
    <name type="scientific">Vagococcus martis</name>
    <dbReference type="NCBI Taxonomy" id="1768210"/>
    <lineage>
        <taxon>Bacteria</taxon>
        <taxon>Bacillati</taxon>
        <taxon>Bacillota</taxon>
        <taxon>Bacilli</taxon>
        <taxon>Lactobacillales</taxon>
        <taxon>Enterococcaceae</taxon>
        <taxon>Vagococcus</taxon>
    </lineage>
</organism>
<comment type="caution">
    <text evidence="1">The sequence shown here is derived from an EMBL/GenBank/DDBJ whole genome shotgun (WGS) entry which is preliminary data.</text>
</comment>
<sequence length="92" mass="10548">MKKKTMALVIMIVLGVFLFIYTNSDRSLRFTVLIYGFPKEAMTSDIESVFKHDENTTYYVLDPTPVSNQTGPTNAWKVKRVGLFYFASYYGA</sequence>
<keyword evidence="2" id="KW-1185">Reference proteome</keyword>